<feature type="transmembrane region" description="Helical" evidence="2">
    <location>
        <begin position="6"/>
        <end position="25"/>
    </location>
</feature>
<protein>
    <submittedName>
        <fullName evidence="3">Uncharacterized protein</fullName>
    </submittedName>
</protein>
<feature type="transmembrane region" description="Helical" evidence="2">
    <location>
        <begin position="66"/>
        <end position="87"/>
    </location>
</feature>
<dbReference type="AlphaFoldDB" id="A0A6A6UU19"/>
<gene>
    <name evidence="3" type="ORF">BT63DRAFT_449960</name>
</gene>
<feature type="transmembrane region" description="Helical" evidence="2">
    <location>
        <begin position="32"/>
        <end position="54"/>
    </location>
</feature>
<keyword evidence="4" id="KW-1185">Reference proteome</keyword>
<feature type="region of interest" description="Disordered" evidence="1">
    <location>
        <begin position="181"/>
        <end position="202"/>
    </location>
</feature>
<organism evidence="3 4">
    <name type="scientific">Microthyrium microscopicum</name>
    <dbReference type="NCBI Taxonomy" id="703497"/>
    <lineage>
        <taxon>Eukaryota</taxon>
        <taxon>Fungi</taxon>
        <taxon>Dikarya</taxon>
        <taxon>Ascomycota</taxon>
        <taxon>Pezizomycotina</taxon>
        <taxon>Dothideomycetes</taxon>
        <taxon>Dothideomycetes incertae sedis</taxon>
        <taxon>Microthyriales</taxon>
        <taxon>Microthyriaceae</taxon>
        <taxon>Microthyrium</taxon>
    </lineage>
</organism>
<keyword evidence="2" id="KW-1133">Transmembrane helix</keyword>
<sequence length="202" mass="22853">MSTQMLVFVALITLFFSITFGTYYLKAIMNTIISFAARGFYFICAMASTAKMLFSLGVRSYKDPKWAIVGAIKAFVTFILSMVARILRVAIGYIVGAFNFLWRSFVSAHTSTPIPPSQLHIPKMDRTKVNAECAKPAPTNMPEFPAKAEPTTLPKLATLPKPTVYRRMPAKFEYFERLRQPSHPGTHYHKPERKQITPVPRD</sequence>
<evidence type="ECO:0000313" key="4">
    <source>
        <dbReference type="Proteomes" id="UP000799302"/>
    </source>
</evidence>
<evidence type="ECO:0000256" key="2">
    <source>
        <dbReference type="SAM" id="Phobius"/>
    </source>
</evidence>
<reference evidence="3" key="1">
    <citation type="journal article" date="2020" name="Stud. Mycol.">
        <title>101 Dothideomycetes genomes: a test case for predicting lifestyles and emergence of pathogens.</title>
        <authorList>
            <person name="Haridas S."/>
            <person name="Albert R."/>
            <person name="Binder M."/>
            <person name="Bloem J."/>
            <person name="Labutti K."/>
            <person name="Salamov A."/>
            <person name="Andreopoulos B."/>
            <person name="Baker S."/>
            <person name="Barry K."/>
            <person name="Bills G."/>
            <person name="Bluhm B."/>
            <person name="Cannon C."/>
            <person name="Castanera R."/>
            <person name="Culley D."/>
            <person name="Daum C."/>
            <person name="Ezra D."/>
            <person name="Gonzalez J."/>
            <person name="Henrissat B."/>
            <person name="Kuo A."/>
            <person name="Liang C."/>
            <person name="Lipzen A."/>
            <person name="Lutzoni F."/>
            <person name="Magnuson J."/>
            <person name="Mondo S."/>
            <person name="Nolan M."/>
            <person name="Ohm R."/>
            <person name="Pangilinan J."/>
            <person name="Park H.-J."/>
            <person name="Ramirez L."/>
            <person name="Alfaro M."/>
            <person name="Sun H."/>
            <person name="Tritt A."/>
            <person name="Yoshinaga Y."/>
            <person name="Zwiers L.-H."/>
            <person name="Turgeon B."/>
            <person name="Goodwin S."/>
            <person name="Spatafora J."/>
            <person name="Crous P."/>
            <person name="Grigoriev I."/>
        </authorList>
    </citation>
    <scope>NUCLEOTIDE SEQUENCE</scope>
    <source>
        <strain evidence="3">CBS 115976</strain>
    </source>
</reference>
<dbReference type="EMBL" id="MU004230">
    <property type="protein sequence ID" value="KAF2674973.1"/>
    <property type="molecule type" value="Genomic_DNA"/>
</dbReference>
<evidence type="ECO:0000313" key="3">
    <source>
        <dbReference type="EMBL" id="KAF2674973.1"/>
    </source>
</evidence>
<keyword evidence="2" id="KW-0812">Transmembrane</keyword>
<name>A0A6A6UU19_9PEZI</name>
<proteinExistence type="predicted"/>
<keyword evidence="2" id="KW-0472">Membrane</keyword>
<dbReference type="Proteomes" id="UP000799302">
    <property type="component" value="Unassembled WGS sequence"/>
</dbReference>
<accession>A0A6A6UU19</accession>
<evidence type="ECO:0000256" key="1">
    <source>
        <dbReference type="SAM" id="MobiDB-lite"/>
    </source>
</evidence>